<organism evidence="1">
    <name type="scientific">Anguilla anguilla</name>
    <name type="common">European freshwater eel</name>
    <name type="synonym">Muraena anguilla</name>
    <dbReference type="NCBI Taxonomy" id="7936"/>
    <lineage>
        <taxon>Eukaryota</taxon>
        <taxon>Metazoa</taxon>
        <taxon>Chordata</taxon>
        <taxon>Craniata</taxon>
        <taxon>Vertebrata</taxon>
        <taxon>Euteleostomi</taxon>
        <taxon>Actinopterygii</taxon>
        <taxon>Neopterygii</taxon>
        <taxon>Teleostei</taxon>
        <taxon>Anguilliformes</taxon>
        <taxon>Anguillidae</taxon>
        <taxon>Anguilla</taxon>
    </lineage>
</organism>
<evidence type="ECO:0000313" key="1">
    <source>
        <dbReference type="EMBL" id="JAH01620.1"/>
    </source>
</evidence>
<reference evidence="1" key="2">
    <citation type="journal article" date="2015" name="Fish Shellfish Immunol.">
        <title>Early steps in the European eel (Anguilla anguilla)-Vibrio vulnificus interaction in the gills: Role of the RtxA13 toxin.</title>
        <authorList>
            <person name="Callol A."/>
            <person name="Pajuelo D."/>
            <person name="Ebbesson L."/>
            <person name="Teles M."/>
            <person name="MacKenzie S."/>
            <person name="Amaro C."/>
        </authorList>
    </citation>
    <scope>NUCLEOTIDE SEQUENCE</scope>
</reference>
<accession>A0A0E9PC43</accession>
<name>A0A0E9PC43_ANGAN</name>
<proteinExistence type="predicted"/>
<dbReference type="AlphaFoldDB" id="A0A0E9PC43"/>
<reference evidence="1" key="1">
    <citation type="submission" date="2014-11" db="EMBL/GenBank/DDBJ databases">
        <authorList>
            <person name="Amaro Gonzalez C."/>
        </authorList>
    </citation>
    <scope>NUCLEOTIDE SEQUENCE</scope>
</reference>
<protein>
    <submittedName>
        <fullName evidence="1">Uncharacterized protein</fullName>
    </submittedName>
</protein>
<sequence length="47" mass="5654">MFRHTKPKKKMNTMNVKNKFKLCEFTLYTDQFSNEHNIIAKCAQECL</sequence>
<dbReference type="EMBL" id="GBXM01106957">
    <property type="protein sequence ID" value="JAH01620.1"/>
    <property type="molecule type" value="Transcribed_RNA"/>
</dbReference>